<dbReference type="NCBIfam" id="NF010180">
    <property type="entry name" value="PRK13659.1"/>
    <property type="match status" value="1"/>
</dbReference>
<comment type="similarity">
    <text evidence="2">Belongs to the UPF0482 family.</text>
</comment>
<accession>A0A2N5E176</accession>
<protein>
    <recommendedName>
        <fullName evidence="2">UPF0482 protein CYR32_12735</fullName>
    </recommendedName>
</protein>
<proteinExistence type="inferred from homology"/>
<gene>
    <name evidence="3" type="ORF">CYR32_12735</name>
</gene>
<evidence type="ECO:0000313" key="3">
    <source>
        <dbReference type="EMBL" id="PLR34073.1"/>
    </source>
</evidence>
<dbReference type="AlphaFoldDB" id="A0A2N5E176"/>
<comment type="caution">
    <text evidence="3">The sequence shown here is derived from an EMBL/GenBank/DDBJ whole genome shotgun (WGS) entry which is preliminary data.</text>
</comment>
<sequence precursor="true">MNTTFMPRLLRRIAPVALVALCAAWQVPALAATNCASGTCIFNGNGDNALSNEEARQNKEQWDDTRMLRKKVNNRAEKEFDKFDNAIDQREDCEKSLNLNAYWEANTERCLDRRTGRQINP</sequence>
<feature type="signal peptide" evidence="2">
    <location>
        <begin position="1"/>
        <end position="31"/>
    </location>
</feature>
<keyword evidence="1 2" id="KW-0732">Signal</keyword>
<dbReference type="OrthoDB" id="6455281at2"/>
<dbReference type="Pfam" id="PF06932">
    <property type="entry name" value="DUF1283"/>
    <property type="match status" value="1"/>
</dbReference>
<keyword evidence="4" id="KW-1185">Reference proteome</keyword>
<feature type="chain" id="PRO_5015015883" description="UPF0482 protein CYR32_12735" evidence="2">
    <location>
        <begin position="32"/>
        <end position="121"/>
    </location>
</feature>
<dbReference type="Proteomes" id="UP000234503">
    <property type="component" value="Unassembled WGS sequence"/>
</dbReference>
<dbReference type="InterPro" id="IPR009700">
    <property type="entry name" value="DUF1283"/>
</dbReference>
<evidence type="ECO:0000313" key="4">
    <source>
        <dbReference type="Proteomes" id="UP000234503"/>
    </source>
</evidence>
<name>A0A2N5E176_9GAMM</name>
<organism evidence="3 4">
    <name type="scientific">Chimaeribacter coloradensis</name>
    <dbReference type="NCBI Taxonomy" id="2060068"/>
    <lineage>
        <taxon>Bacteria</taxon>
        <taxon>Pseudomonadati</taxon>
        <taxon>Pseudomonadota</taxon>
        <taxon>Gammaproteobacteria</taxon>
        <taxon>Enterobacterales</taxon>
        <taxon>Yersiniaceae</taxon>
        <taxon>Chimaeribacter</taxon>
    </lineage>
</organism>
<dbReference type="EMBL" id="PJZH01000012">
    <property type="protein sequence ID" value="PLR34073.1"/>
    <property type="molecule type" value="Genomic_DNA"/>
</dbReference>
<evidence type="ECO:0000256" key="2">
    <source>
        <dbReference type="HAMAP-Rule" id="MF_01581"/>
    </source>
</evidence>
<evidence type="ECO:0000256" key="1">
    <source>
        <dbReference type="ARBA" id="ARBA00022729"/>
    </source>
</evidence>
<reference evidence="3 4" key="1">
    <citation type="submission" date="2017-12" db="EMBL/GenBank/DDBJ databases">
        <title>Characterization of six clinical isolates of Enterochimera gen. nov., a novel genus of the Yersiniaciae family and the three species Enterochimera arupensis sp. nov., Enterochimera coloradensis sp. nov, and Enterochimera californica sp. nov.</title>
        <authorList>
            <person name="Rossi A."/>
            <person name="Fisher M."/>
        </authorList>
    </citation>
    <scope>NUCLEOTIDE SEQUENCE [LARGE SCALE GENOMIC DNA]</scope>
    <source>
        <strain evidence="4">2016-Iso4</strain>
    </source>
</reference>
<dbReference type="HAMAP" id="MF_01581">
    <property type="entry name" value="UPF0482"/>
    <property type="match status" value="1"/>
</dbReference>